<dbReference type="RefSeq" id="XP_012648604.1">
    <property type="nucleotide sequence ID" value="XM_012793150.1"/>
</dbReference>
<reference evidence="2 3" key="1">
    <citation type="journal article" date="2012" name="Nucleic Acids Res.">
        <title>Sequencing of the smallest Apicomplexan genome from the human pathogen Babesia microti.</title>
        <authorList>
            <person name="Cornillot E."/>
            <person name="Hadj-Kaddour K."/>
            <person name="Dassouli A."/>
            <person name="Noel B."/>
            <person name="Ranwez V."/>
            <person name="Vacherie B."/>
            <person name="Augagneur Y."/>
            <person name="Bres V."/>
            <person name="Duclos A."/>
            <person name="Randazzo S."/>
            <person name="Carcy B."/>
            <person name="Debierre-Grockiego F."/>
            <person name="Delbecq S."/>
            <person name="Moubri-Menage K."/>
            <person name="Shams-Eldin H."/>
            <person name="Usmani-Brown S."/>
            <person name="Bringaud F."/>
            <person name="Wincker P."/>
            <person name="Vivares C.P."/>
            <person name="Schwarz R.T."/>
            <person name="Schetters T.P."/>
            <person name="Krause P.J."/>
            <person name="Gorenflot A."/>
            <person name="Berry V."/>
            <person name="Barbe V."/>
            <person name="Ben Mamoun C."/>
        </authorList>
    </citation>
    <scope>NUCLEOTIDE SEQUENCE [LARGE SCALE GENOMIC DNA]</scope>
    <source>
        <strain evidence="2 3">RI</strain>
    </source>
</reference>
<feature type="chain" id="PRO_5003710924" evidence="1">
    <location>
        <begin position="19"/>
        <end position="228"/>
    </location>
</feature>
<feature type="signal peptide" evidence="1">
    <location>
        <begin position="1"/>
        <end position="18"/>
    </location>
</feature>
<name>I7IQR6_BABMR</name>
<sequence length="228" mass="26447">MVLARMMFLTSVWGKCAPAELVENDIVRVYNIETDVTVDYLEAHLLKYCRNYEIIAVIPPSPWSEPSLSCYKLIIGGSASDFIRHHKHLPEMPNSFLIEGKSYDIEYHFPQSFMHHDYYNQYDTKQNNRPPGWRNNVPLVDMPQCLKQKYCINVTNKPPQWDSVELKNTIEAHFVNKGIWIHIYTVQSSSSYPSSAVIVCTTLRTKALLLDYNPLFIDPRVSLELKSF</sequence>
<dbReference type="KEGG" id="bmic:BMR1_02g04245"/>
<reference evidence="2 3" key="3">
    <citation type="journal article" date="2016" name="Sci. Rep.">
        <title>Genome-wide diversity and gene expression profiling of Babesia microti isolates identify polymorphic genes that mediate host-pathogen interactions.</title>
        <authorList>
            <person name="Silva J.C."/>
            <person name="Cornillot E."/>
            <person name="McCracken C."/>
            <person name="Usmani-Brown S."/>
            <person name="Dwivedi A."/>
            <person name="Ifeonu O.O."/>
            <person name="Crabtree J."/>
            <person name="Gotia H.T."/>
            <person name="Virji A.Z."/>
            <person name="Reynes C."/>
            <person name="Colinge J."/>
            <person name="Kumar V."/>
            <person name="Lawres L."/>
            <person name="Pazzi J.E."/>
            <person name="Pablo J.V."/>
            <person name="Hung C."/>
            <person name="Brancato J."/>
            <person name="Kumari P."/>
            <person name="Orvis J."/>
            <person name="Tretina K."/>
            <person name="Chibucos M."/>
            <person name="Ott S."/>
            <person name="Sadzewicz L."/>
            <person name="Sengamalay N."/>
            <person name="Shetty A.C."/>
            <person name="Su Q."/>
            <person name="Tallon L."/>
            <person name="Fraser C.M."/>
            <person name="Frutos R."/>
            <person name="Molina D.M."/>
            <person name="Krause P.J."/>
            <person name="Ben Mamoun C."/>
        </authorList>
    </citation>
    <scope>NUCLEOTIDE SEQUENCE [LARGE SCALE GENOMIC DNA]</scope>
    <source>
        <strain evidence="2 3">RI</strain>
    </source>
</reference>
<gene>
    <name evidence="2" type="ORF">BMR1_02g04245</name>
</gene>
<dbReference type="OrthoDB" id="372968at2759"/>
<organism evidence="2 3">
    <name type="scientific">Babesia microti (strain RI)</name>
    <dbReference type="NCBI Taxonomy" id="1133968"/>
    <lineage>
        <taxon>Eukaryota</taxon>
        <taxon>Sar</taxon>
        <taxon>Alveolata</taxon>
        <taxon>Apicomplexa</taxon>
        <taxon>Aconoidasida</taxon>
        <taxon>Piroplasmida</taxon>
        <taxon>Babesiidae</taxon>
        <taxon>Babesia</taxon>
    </lineage>
</organism>
<keyword evidence="1" id="KW-0732">Signal</keyword>
<dbReference type="GeneID" id="24424627"/>
<dbReference type="EMBL" id="FO082872">
    <property type="protein sequence ID" value="CCF73995.1"/>
    <property type="molecule type" value="Genomic_DNA"/>
</dbReference>
<proteinExistence type="predicted"/>
<dbReference type="AlphaFoldDB" id="I7IQR6"/>
<keyword evidence="3" id="KW-1185">Reference proteome</keyword>
<evidence type="ECO:0000313" key="2">
    <source>
        <dbReference type="EMBL" id="CCF73995.1"/>
    </source>
</evidence>
<evidence type="ECO:0000256" key="1">
    <source>
        <dbReference type="SAM" id="SignalP"/>
    </source>
</evidence>
<evidence type="ECO:0000313" key="3">
    <source>
        <dbReference type="Proteomes" id="UP000002899"/>
    </source>
</evidence>
<protein>
    <submittedName>
        <fullName evidence="2">Uncharacterized protein</fullName>
    </submittedName>
</protein>
<dbReference type="VEuPathDB" id="PiroplasmaDB:BMR1_02g04245"/>
<dbReference type="Proteomes" id="UP000002899">
    <property type="component" value="Chromosome II"/>
</dbReference>
<reference evidence="2 3" key="2">
    <citation type="journal article" date="2013" name="PLoS ONE">
        <title>Whole genome mapping and re-organization of the nuclear and mitochondrial genomes of Babesia microti isolates.</title>
        <authorList>
            <person name="Cornillot E."/>
            <person name="Dassouli A."/>
            <person name="Garg A."/>
            <person name="Pachikara N."/>
            <person name="Randazzo S."/>
            <person name="Depoix D."/>
            <person name="Carcy B."/>
            <person name="Delbecq S."/>
            <person name="Frutos R."/>
            <person name="Silva J.C."/>
            <person name="Sutton R."/>
            <person name="Krause P.J."/>
            <person name="Mamoun C.B."/>
        </authorList>
    </citation>
    <scope>NUCLEOTIDE SEQUENCE [LARGE SCALE GENOMIC DNA]</scope>
    <source>
        <strain evidence="2 3">RI</strain>
    </source>
</reference>
<accession>I7IQR6</accession>